<evidence type="ECO:0000259" key="8">
    <source>
        <dbReference type="Pfam" id="PF00857"/>
    </source>
</evidence>
<dbReference type="Pfam" id="PF00857">
    <property type="entry name" value="Isochorismatase"/>
    <property type="match status" value="1"/>
</dbReference>
<keyword evidence="3" id="KW-0479">Metal-binding</keyword>
<comment type="similarity">
    <text evidence="1">Belongs to the isochorismatase family.</text>
</comment>
<evidence type="ECO:0000256" key="6">
    <source>
        <dbReference type="ARBA" id="ARBA00039017"/>
    </source>
</evidence>
<reference evidence="9" key="2">
    <citation type="journal article" date="2021" name="PeerJ">
        <title>Extensive microbial diversity within the chicken gut microbiome revealed by metagenomics and culture.</title>
        <authorList>
            <person name="Gilroy R."/>
            <person name="Ravi A."/>
            <person name="Getino M."/>
            <person name="Pursley I."/>
            <person name="Horton D.L."/>
            <person name="Alikhan N.F."/>
            <person name="Baker D."/>
            <person name="Gharbi K."/>
            <person name="Hall N."/>
            <person name="Watson M."/>
            <person name="Adriaenssens E.M."/>
            <person name="Foster-Nyarko E."/>
            <person name="Jarju S."/>
            <person name="Secka A."/>
            <person name="Antonio M."/>
            <person name="Oren A."/>
            <person name="Chaudhuri R.R."/>
            <person name="La Ragione R."/>
            <person name="Hildebrand F."/>
            <person name="Pallen M.J."/>
        </authorList>
    </citation>
    <scope>NUCLEOTIDE SEQUENCE</scope>
    <source>
        <strain evidence="9">G3-4614</strain>
    </source>
</reference>
<dbReference type="InterPro" id="IPR000868">
    <property type="entry name" value="Isochorismatase-like_dom"/>
</dbReference>
<dbReference type="Proteomes" id="UP000823636">
    <property type="component" value="Unassembled WGS sequence"/>
</dbReference>
<protein>
    <recommendedName>
        <fullName evidence="6">nicotinamidase</fullName>
        <ecNumber evidence="6">3.5.1.19</ecNumber>
    </recommendedName>
    <alternativeName>
        <fullName evidence="7">Nicotinamide deamidase</fullName>
    </alternativeName>
</protein>
<comment type="caution">
    <text evidence="9">The sequence shown here is derived from an EMBL/GenBank/DDBJ whole genome shotgun (WGS) entry which is preliminary data.</text>
</comment>
<dbReference type="GO" id="GO:0008936">
    <property type="term" value="F:nicotinamidase activity"/>
    <property type="evidence" value="ECO:0007669"/>
    <property type="project" value="UniProtKB-EC"/>
</dbReference>
<dbReference type="GO" id="GO:0046872">
    <property type="term" value="F:metal ion binding"/>
    <property type="evidence" value="ECO:0007669"/>
    <property type="project" value="UniProtKB-KW"/>
</dbReference>
<comment type="pathway">
    <text evidence="5">Cofactor biosynthesis; nicotinate biosynthesis; nicotinate from nicotinamide: step 1/1.</text>
</comment>
<proteinExistence type="inferred from homology"/>
<keyword evidence="4" id="KW-0378">Hydrolase</keyword>
<gene>
    <name evidence="9" type="ORF">IAC54_00705</name>
</gene>
<evidence type="ECO:0000256" key="2">
    <source>
        <dbReference type="ARBA" id="ARBA00022642"/>
    </source>
</evidence>
<organism evidence="9 10">
    <name type="scientific">Candidatus Caccoplasma merdipullorum</name>
    <dbReference type="NCBI Taxonomy" id="2840718"/>
    <lineage>
        <taxon>Bacteria</taxon>
        <taxon>Pseudomonadati</taxon>
        <taxon>Bacteroidota</taxon>
        <taxon>Bacteroidia</taxon>
        <taxon>Bacteroidales</taxon>
        <taxon>Bacteroidaceae</taxon>
        <taxon>Bacteroidaceae incertae sedis</taxon>
        <taxon>Candidatus Caccoplasma</taxon>
    </lineage>
</organism>
<dbReference type="AlphaFoldDB" id="A0A9D9H345"/>
<evidence type="ECO:0000256" key="3">
    <source>
        <dbReference type="ARBA" id="ARBA00022723"/>
    </source>
</evidence>
<dbReference type="PANTHER" id="PTHR11080">
    <property type="entry name" value="PYRAZINAMIDASE/NICOTINAMIDASE"/>
    <property type="match status" value="1"/>
</dbReference>
<accession>A0A9D9H345</accession>
<dbReference type="EMBL" id="JADIMW010000006">
    <property type="protein sequence ID" value="MBO8437405.1"/>
    <property type="molecule type" value="Genomic_DNA"/>
</dbReference>
<evidence type="ECO:0000313" key="10">
    <source>
        <dbReference type="Proteomes" id="UP000823636"/>
    </source>
</evidence>
<evidence type="ECO:0000256" key="7">
    <source>
        <dbReference type="ARBA" id="ARBA00043224"/>
    </source>
</evidence>
<evidence type="ECO:0000256" key="5">
    <source>
        <dbReference type="ARBA" id="ARBA00037900"/>
    </source>
</evidence>
<dbReference type="PROSITE" id="PS51257">
    <property type="entry name" value="PROKAR_LIPOPROTEIN"/>
    <property type="match status" value="1"/>
</dbReference>
<dbReference type="InterPro" id="IPR052347">
    <property type="entry name" value="Isochorismatase_Nicotinamidase"/>
</dbReference>
<dbReference type="GO" id="GO:0019363">
    <property type="term" value="P:pyridine nucleotide biosynthetic process"/>
    <property type="evidence" value="ECO:0007669"/>
    <property type="project" value="UniProtKB-KW"/>
</dbReference>
<reference evidence="9" key="1">
    <citation type="submission" date="2020-10" db="EMBL/GenBank/DDBJ databases">
        <authorList>
            <person name="Gilroy R."/>
        </authorList>
    </citation>
    <scope>NUCLEOTIDE SEQUENCE</scope>
    <source>
        <strain evidence="9">G3-4614</strain>
    </source>
</reference>
<name>A0A9D9H345_9BACT</name>
<evidence type="ECO:0000313" key="9">
    <source>
        <dbReference type="EMBL" id="MBO8437405.1"/>
    </source>
</evidence>
<keyword evidence="2" id="KW-0662">Pyridine nucleotide biosynthesis</keyword>
<feature type="domain" description="Isochorismatase-like" evidence="8">
    <location>
        <begin position="4"/>
        <end position="152"/>
    </location>
</feature>
<sequence length="184" mass="20253">MRRLLLIIDPQMDFIDGSLPVPGAAACMEALAEYIRNAKDNYVCKAVTTDWHPYNHCSFAEQGGGWPMHCVQNSSGAAVFPAVLEALYSTPGKVMILRKGVRKRTEEYSIFKNRRSSIQLDNVIRNMKIEGIDICGIAGDVCLLNTLKDGIELYGAGMFRVLPRFSPSLDGGVLLNNAIKSLSE</sequence>
<dbReference type="InterPro" id="IPR036380">
    <property type="entry name" value="Isochorismatase-like_sf"/>
</dbReference>
<dbReference type="Gene3D" id="3.40.50.850">
    <property type="entry name" value="Isochorismatase-like"/>
    <property type="match status" value="1"/>
</dbReference>
<evidence type="ECO:0000256" key="4">
    <source>
        <dbReference type="ARBA" id="ARBA00022801"/>
    </source>
</evidence>
<dbReference type="PANTHER" id="PTHR11080:SF2">
    <property type="entry name" value="LD05707P"/>
    <property type="match status" value="1"/>
</dbReference>
<dbReference type="EC" id="3.5.1.19" evidence="6"/>
<dbReference type="SUPFAM" id="SSF52499">
    <property type="entry name" value="Isochorismatase-like hydrolases"/>
    <property type="match status" value="1"/>
</dbReference>
<evidence type="ECO:0000256" key="1">
    <source>
        <dbReference type="ARBA" id="ARBA00006336"/>
    </source>
</evidence>